<feature type="transmembrane region" description="Helical" evidence="2">
    <location>
        <begin position="21"/>
        <end position="41"/>
    </location>
</feature>
<evidence type="ECO:0000313" key="4">
    <source>
        <dbReference type="Proteomes" id="UP000186341"/>
    </source>
</evidence>
<feature type="compositionally biased region" description="Polar residues" evidence="1">
    <location>
        <begin position="474"/>
        <end position="489"/>
    </location>
</feature>
<feature type="region of interest" description="Disordered" evidence="1">
    <location>
        <begin position="157"/>
        <end position="202"/>
    </location>
</feature>
<feature type="compositionally biased region" description="Basic and acidic residues" evidence="1">
    <location>
        <begin position="463"/>
        <end position="473"/>
    </location>
</feature>
<gene>
    <name evidence="3" type="ORF">BO222_03730</name>
</gene>
<keyword evidence="4" id="KW-1185">Reference proteome</keyword>
<protein>
    <submittedName>
        <fullName evidence="3">Uncharacterized protein</fullName>
    </submittedName>
</protein>
<feature type="transmembrane region" description="Helical" evidence="2">
    <location>
        <begin position="257"/>
        <end position="277"/>
    </location>
</feature>
<keyword evidence="2" id="KW-0472">Membrane</keyword>
<feature type="transmembrane region" description="Helical" evidence="2">
    <location>
        <begin position="53"/>
        <end position="74"/>
    </location>
</feature>
<feature type="transmembrane region" description="Helical" evidence="2">
    <location>
        <begin position="107"/>
        <end position="128"/>
    </location>
</feature>
<name>A0A1U7NHF8_9FIRM</name>
<keyword evidence="2" id="KW-0812">Transmembrane</keyword>
<comment type="caution">
    <text evidence="3">The sequence shown here is derived from an EMBL/GenBank/DDBJ whole genome shotgun (WGS) entry which is preliminary data.</text>
</comment>
<sequence length="545" mass="62947">MKTSYQNDIRLLKKAKRRIMSSAIMMYALICLFFFAAYFVLNQSFLPQSEFLDMIYITSTVISSIAWLLVVFVIDTGKPAAKTVFYAMSALQGAFSFWLLYKVYSDPAAWIVWLIWAILMLIETYFLFRFGRWMFTSYYGKIFFDKTLVVYEDSDMNERPVSNPGRVSNSYSYNQPDRQSEKSQREFQSPNAAPVRVPDFSSPDARYQAEYDYGPKENSQSQSRVRNRLAKHPWLAGIFMLDHEPLTYPKAAVRLGVIVYGEMVLFPILTEVCSILFKSANGKFTFATSIMFTLCIISAVIWTIPMFFLYLKQTGVKALIVIGIGIEVIVGISYFYVLRGYYIHPLEDHVYRLSVFLWFALFDGIRLLILLWAILPILKIPRPTPEEVQNQFGEMKLFSNTSLPKVKIPDPKSLIDRVLDLKTAEDEYDDEYDIEFNDLEDEELENKNISEYINKVNETADDETHVRLQDKSTRSTQFSKNSKTNQSEIYSEDSLDLSIPTFTKKRNHGHPTHSDLAYESNDSLKDQSDDPLIFLPGDDGFDKLS</sequence>
<feature type="transmembrane region" description="Helical" evidence="2">
    <location>
        <begin position="289"/>
        <end position="311"/>
    </location>
</feature>
<evidence type="ECO:0000256" key="2">
    <source>
        <dbReference type="SAM" id="Phobius"/>
    </source>
</evidence>
<reference evidence="3 4" key="1">
    <citation type="submission" date="2016-11" db="EMBL/GenBank/DDBJ databases">
        <title>Description of two novel members of the family Erysipelotrichaceae: Ileibacterium lipovorans gen. nov., sp. nov. and Dubosiella newyorkensis, gen. nov., sp. nov.</title>
        <authorList>
            <person name="Cox L.M."/>
            <person name="Sohn J."/>
            <person name="Tyrrell K.L."/>
            <person name="Citron D.M."/>
            <person name="Lawson P.A."/>
            <person name="Patel N.B."/>
            <person name="Iizumi T."/>
            <person name="Perez-Perez G.I."/>
            <person name="Goldstein E.J."/>
            <person name="Blaser M.J."/>
        </authorList>
    </citation>
    <scope>NUCLEOTIDE SEQUENCE [LARGE SCALE GENOMIC DNA]</scope>
    <source>
        <strain evidence="3 4">NYU-BL-A3</strain>
    </source>
</reference>
<dbReference type="RefSeq" id="WP_075818478.1">
    <property type="nucleotide sequence ID" value="NZ_CAPUHB010000010.1"/>
</dbReference>
<proteinExistence type="predicted"/>
<dbReference type="EMBL" id="MPJW01000090">
    <property type="protein sequence ID" value="OLU41156.1"/>
    <property type="molecule type" value="Genomic_DNA"/>
</dbReference>
<dbReference type="AlphaFoldDB" id="A0A1U7NHF8"/>
<dbReference type="Proteomes" id="UP000186341">
    <property type="component" value="Unassembled WGS sequence"/>
</dbReference>
<feature type="transmembrane region" description="Helical" evidence="2">
    <location>
        <begin position="83"/>
        <end position="101"/>
    </location>
</feature>
<keyword evidence="2" id="KW-1133">Transmembrane helix</keyword>
<evidence type="ECO:0000256" key="1">
    <source>
        <dbReference type="SAM" id="MobiDB-lite"/>
    </source>
</evidence>
<evidence type="ECO:0000313" key="3">
    <source>
        <dbReference type="EMBL" id="OLU41156.1"/>
    </source>
</evidence>
<organism evidence="3 4">
    <name type="scientific">Ileibacterium valens</name>
    <dbReference type="NCBI Taxonomy" id="1862668"/>
    <lineage>
        <taxon>Bacteria</taxon>
        <taxon>Bacillati</taxon>
        <taxon>Bacillota</taxon>
        <taxon>Erysipelotrichia</taxon>
        <taxon>Erysipelotrichales</taxon>
        <taxon>Erysipelotrichaceae</taxon>
        <taxon>Ileibacterium</taxon>
    </lineage>
</organism>
<accession>A0A1U7NHF8</accession>
<feature type="transmembrane region" description="Helical" evidence="2">
    <location>
        <begin position="318"/>
        <end position="336"/>
    </location>
</feature>
<feature type="region of interest" description="Disordered" evidence="1">
    <location>
        <begin position="463"/>
        <end position="545"/>
    </location>
</feature>
<feature type="compositionally biased region" description="Polar residues" evidence="1">
    <location>
        <begin position="165"/>
        <end position="177"/>
    </location>
</feature>
<feature type="transmembrane region" description="Helical" evidence="2">
    <location>
        <begin position="356"/>
        <end position="375"/>
    </location>
</feature>